<keyword evidence="2" id="KW-0732">Signal</keyword>
<dbReference type="PANTHER" id="PTHR10697">
    <property type="entry name" value="MAMMALIAN EPENDYMIN-RELATED PROTEIN 1"/>
    <property type="match status" value="1"/>
</dbReference>
<dbReference type="EMBL" id="CM012454">
    <property type="protein sequence ID" value="RVE60190.1"/>
    <property type="molecule type" value="Genomic_DNA"/>
</dbReference>
<dbReference type="PRINTS" id="PR00317">
    <property type="entry name" value="EPENDYMIN"/>
</dbReference>
<evidence type="ECO:0008006" key="5">
    <source>
        <dbReference type="Google" id="ProtNLM"/>
    </source>
</evidence>
<reference evidence="3 4" key="1">
    <citation type="submission" date="2018-11" db="EMBL/GenBank/DDBJ databases">
        <authorList>
            <person name="Lopez-Roques C."/>
            <person name="Donnadieu C."/>
            <person name="Bouchez O."/>
            <person name="Klopp C."/>
            <person name="Cabau C."/>
            <person name="Zahm M."/>
        </authorList>
    </citation>
    <scope>NUCLEOTIDE SEQUENCE [LARGE SCALE GENOMIC DNA]</scope>
    <source>
        <strain evidence="3">RS831</strain>
        <tissue evidence="3">Whole body</tissue>
    </source>
</reference>
<dbReference type="AlphaFoldDB" id="A0A3S2U0Y2"/>
<name>A0A3S2U0Y2_ORYJA</name>
<dbReference type="GO" id="GO:0005764">
    <property type="term" value="C:lysosome"/>
    <property type="evidence" value="ECO:0007669"/>
    <property type="project" value="TreeGrafter"/>
</dbReference>
<feature type="chain" id="PRO_5018626279" description="Ependymin-like 1" evidence="2">
    <location>
        <begin position="17"/>
        <end position="213"/>
    </location>
</feature>
<proteinExistence type="inferred from homology"/>
<feature type="signal peptide" evidence="2">
    <location>
        <begin position="1"/>
        <end position="16"/>
    </location>
</feature>
<dbReference type="GO" id="GO:0007160">
    <property type="term" value="P:cell-matrix adhesion"/>
    <property type="evidence" value="ECO:0007669"/>
    <property type="project" value="InterPro"/>
</dbReference>
<comment type="similarity">
    <text evidence="1">Belongs to the ependymin family.</text>
</comment>
<keyword evidence="4" id="KW-1185">Reference proteome</keyword>
<dbReference type="Pfam" id="PF00811">
    <property type="entry name" value="Ependymin"/>
    <property type="match status" value="1"/>
</dbReference>
<organism evidence="3 4">
    <name type="scientific">Oryzias javanicus</name>
    <name type="common">Javanese ricefish</name>
    <name type="synonym">Aplocheilus javanicus</name>
    <dbReference type="NCBI Taxonomy" id="123683"/>
    <lineage>
        <taxon>Eukaryota</taxon>
        <taxon>Metazoa</taxon>
        <taxon>Chordata</taxon>
        <taxon>Craniata</taxon>
        <taxon>Vertebrata</taxon>
        <taxon>Euteleostomi</taxon>
        <taxon>Actinopterygii</taxon>
        <taxon>Neopterygii</taxon>
        <taxon>Teleostei</taxon>
        <taxon>Neoteleostei</taxon>
        <taxon>Acanthomorphata</taxon>
        <taxon>Ovalentaria</taxon>
        <taxon>Atherinomorphae</taxon>
        <taxon>Beloniformes</taxon>
        <taxon>Adrianichthyidae</taxon>
        <taxon>Oryziinae</taxon>
        <taxon>Oryzias</taxon>
    </lineage>
</organism>
<sequence length="213" mass="23700">MRLAVVLACFVVSGLAEKPRPCMSPPLLTGEFSVYSQDERIGFLGKYLYDALGQRVRLFEMGKFENRTFTADVLLHFREAALYEIDDTKRTCKKSPLKADFHPLRIPKNASLLGQAVVGSSSAPGQGLLVNTWAGDLPDQSGQYMSVITEFGCIPVTTNYKTKEYGWVGTNYFNNVIGITNPDLLEPPAFCADAVMDVEAERRDYLSLLEKKN</sequence>
<dbReference type="OMA" id="ITEFGCI"/>
<dbReference type="SMART" id="SM00026">
    <property type="entry name" value="EPEND"/>
    <property type="match status" value="1"/>
</dbReference>
<reference evidence="3 4" key="2">
    <citation type="submission" date="2019-01" db="EMBL/GenBank/DDBJ databases">
        <title>A chromosome length genome reference of the Java medaka (oryzias javanicus).</title>
        <authorList>
            <person name="Herpin A."/>
            <person name="Takehana Y."/>
            <person name="Naruse K."/>
            <person name="Ansai S."/>
            <person name="Kawaguchi M."/>
        </authorList>
    </citation>
    <scope>NUCLEOTIDE SEQUENCE [LARGE SCALE GENOMIC DNA]</scope>
    <source>
        <strain evidence="3">RS831</strain>
        <tissue evidence="3">Whole body</tissue>
    </source>
</reference>
<evidence type="ECO:0000313" key="3">
    <source>
        <dbReference type="EMBL" id="RVE60190.1"/>
    </source>
</evidence>
<dbReference type="PANTHER" id="PTHR10697:SF5">
    <property type="entry name" value="EPENDYMIN-RELATED"/>
    <property type="match status" value="1"/>
</dbReference>
<dbReference type="InterPro" id="IPR001299">
    <property type="entry name" value="Ependymin"/>
</dbReference>
<protein>
    <recommendedName>
        <fullName evidence="5">Ependymin-like 1</fullName>
    </recommendedName>
</protein>
<evidence type="ECO:0000313" key="4">
    <source>
        <dbReference type="Proteomes" id="UP000283210"/>
    </source>
</evidence>
<gene>
    <name evidence="3" type="ORF">OJAV_G00178420</name>
</gene>
<evidence type="ECO:0000256" key="2">
    <source>
        <dbReference type="SAM" id="SignalP"/>
    </source>
</evidence>
<dbReference type="Proteomes" id="UP000283210">
    <property type="component" value="Chromosome 18"/>
</dbReference>
<dbReference type="OrthoDB" id="9942506at2759"/>
<dbReference type="GO" id="GO:0005509">
    <property type="term" value="F:calcium ion binding"/>
    <property type="evidence" value="ECO:0007669"/>
    <property type="project" value="InterPro"/>
</dbReference>
<accession>A0A3S2U0Y2</accession>
<evidence type="ECO:0000256" key="1">
    <source>
        <dbReference type="ARBA" id="ARBA00010771"/>
    </source>
</evidence>
<dbReference type="GO" id="GO:0005576">
    <property type="term" value="C:extracellular region"/>
    <property type="evidence" value="ECO:0007669"/>
    <property type="project" value="InterPro"/>
</dbReference>